<protein>
    <submittedName>
        <fullName evidence="2">Nuclear transport factor 2 family protein</fullName>
    </submittedName>
</protein>
<dbReference type="SUPFAM" id="SSF54427">
    <property type="entry name" value="NTF2-like"/>
    <property type="match status" value="1"/>
</dbReference>
<dbReference type="Proteomes" id="UP000664779">
    <property type="component" value="Unassembled WGS sequence"/>
</dbReference>
<dbReference type="AlphaFoldDB" id="A0A939J567"/>
<reference evidence="2" key="1">
    <citation type="submission" date="2021-03" db="EMBL/GenBank/DDBJ databases">
        <title>Roseibium sp. CAU 1637 isolated from Incheon.</title>
        <authorList>
            <person name="Kim W."/>
        </authorList>
    </citation>
    <scope>NUCLEOTIDE SEQUENCE</scope>
    <source>
        <strain evidence="2">CAU 1637</strain>
    </source>
</reference>
<dbReference type="NCBIfam" id="TIGR02096">
    <property type="entry name" value="ketosteroid isomerase-related protein"/>
    <property type="match status" value="1"/>
</dbReference>
<dbReference type="InterPro" id="IPR037401">
    <property type="entry name" value="SnoaL-like"/>
</dbReference>
<sequence length="136" mass="14989">MSQNDARRLLDQYYAAFNAGDVAAMEALVTDDIAHDVNQGDRRTGKAKFVEFNAHMTRCYKENLTDIVTMVAEDGSRAAAEFTVNGAYLATDEGLPEADGQTYQLPAGSFFEISGSKISRITTYYNLEDWIGQVKG</sequence>
<accession>A0A939J567</accession>
<dbReference type="InterPro" id="IPR011721">
    <property type="entry name" value="CHP02096"/>
</dbReference>
<evidence type="ECO:0000313" key="2">
    <source>
        <dbReference type="EMBL" id="MBO0343762.1"/>
    </source>
</evidence>
<dbReference type="RefSeq" id="WP_206937413.1">
    <property type="nucleotide sequence ID" value="NZ_JAFLNF010000001.1"/>
</dbReference>
<dbReference type="EMBL" id="JAFLNF010000001">
    <property type="protein sequence ID" value="MBO0343762.1"/>
    <property type="molecule type" value="Genomic_DNA"/>
</dbReference>
<name>A0A939J567_9HYPH</name>
<feature type="domain" description="SnoaL-like" evidence="1">
    <location>
        <begin position="11"/>
        <end position="120"/>
    </location>
</feature>
<comment type="caution">
    <text evidence="2">The sequence shown here is derived from an EMBL/GenBank/DDBJ whole genome shotgun (WGS) entry which is preliminary data.</text>
</comment>
<keyword evidence="3" id="KW-1185">Reference proteome</keyword>
<gene>
    <name evidence="2" type="ORF">J0X15_00895</name>
</gene>
<dbReference type="Pfam" id="PF12680">
    <property type="entry name" value="SnoaL_2"/>
    <property type="match status" value="1"/>
</dbReference>
<evidence type="ECO:0000313" key="3">
    <source>
        <dbReference type="Proteomes" id="UP000664779"/>
    </source>
</evidence>
<evidence type="ECO:0000259" key="1">
    <source>
        <dbReference type="Pfam" id="PF12680"/>
    </source>
</evidence>
<dbReference type="InterPro" id="IPR032710">
    <property type="entry name" value="NTF2-like_dom_sf"/>
</dbReference>
<dbReference type="Gene3D" id="3.10.450.50">
    <property type="match status" value="1"/>
</dbReference>
<organism evidence="2 3">
    <name type="scientific">Roseibium limicola</name>
    <dbReference type="NCBI Taxonomy" id="2816037"/>
    <lineage>
        <taxon>Bacteria</taxon>
        <taxon>Pseudomonadati</taxon>
        <taxon>Pseudomonadota</taxon>
        <taxon>Alphaproteobacteria</taxon>
        <taxon>Hyphomicrobiales</taxon>
        <taxon>Stappiaceae</taxon>
        <taxon>Roseibium</taxon>
    </lineage>
</organism>
<proteinExistence type="predicted"/>